<comment type="caution">
    <text evidence="1">The sequence shown here is derived from an EMBL/GenBank/DDBJ whole genome shotgun (WGS) entry which is preliminary data.</text>
</comment>
<proteinExistence type="predicted"/>
<reference evidence="1" key="1">
    <citation type="journal article" date="2014" name="Front. Microbiol.">
        <title>High frequency of phylogenetically diverse reductive dehalogenase-homologous genes in deep subseafloor sedimentary metagenomes.</title>
        <authorList>
            <person name="Kawai M."/>
            <person name="Futagami T."/>
            <person name="Toyoda A."/>
            <person name="Takaki Y."/>
            <person name="Nishi S."/>
            <person name="Hori S."/>
            <person name="Arai W."/>
            <person name="Tsubouchi T."/>
            <person name="Morono Y."/>
            <person name="Uchiyama I."/>
            <person name="Ito T."/>
            <person name="Fujiyama A."/>
            <person name="Inagaki F."/>
            <person name="Takami H."/>
        </authorList>
    </citation>
    <scope>NUCLEOTIDE SEQUENCE</scope>
    <source>
        <strain evidence="1">Expedition CK06-06</strain>
    </source>
</reference>
<evidence type="ECO:0000313" key="1">
    <source>
        <dbReference type="EMBL" id="GAH98818.1"/>
    </source>
</evidence>
<organism evidence="1">
    <name type="scientific">marine sediment metagenome</name>
    <dbReference type="NCBI Taxonomy" id="412755"/>
    <lineage>
        <taxon>unclassified sequences</taxon>
        <taxon>metagenomes</taxon>
        <taxon>ecological metagenomes</taxon>
    </lineage>
</organism>
<sequence length="55" mass="6217">AIMVNKVRLPIVGPEGLLFTLKDVLYTPEIPRLDEPFTVKGKVELFGITFFLIKV</sequence>
<name>X1LXE6_9ZZZZ</name>
<dbReference type="EMBL" id="BARV01000469">
    <property type="protein sequence ID" value="GAH98818.1"/>
    <property type="molecule type" value="Genomic_DNA"/>
</dbReference>
<protein>
    <submittedName>
        <fullName evidence="1">Uncharacterized protein</fullName>
    </submittedName>
</protein>
<feature type="non-terminal residue" evidence="1">
    <location>
        <position position="1"/>
    </location>
</feature>
<gene>
    <name evidence="1" type="ORF">S06H3_01778</name>
</gene>
<accession>X1LXE6</accession>
<dbReference type="AlphaFoldDB" id="X1LXE6"/>